<proteinExistence type="predicted"/>
<evidence type="ECO:0000313" key="4">
    <source>
        <dbReference type="Proteomes" id="UP000621436"/>
    </source>
</evidence>
<dbReference type="AlphaFoldDB" id="A0A931ATR6"/>
<evidence type="ECO:0000256" key="1">
    <source>
        <dbReference type="PROSITE-ProRule" id="PRU00339"/>
    </source>
</evidence>
<dbReference type="RefSeq" id="WP_270453542.1">
    <property type="nucleotide sequence ID" value="NZ_JADPIE010000003.1"/>
</dbReference>
<dbReference type="EMBL" id="JADPIE010000003">
    <property type="protein sequence ID" value="MBF8436635.1"/>
    <property type="molecule type" value="Genomic_DNA"/>
</dbReference>
<accession>A0A931ATR6</accession>
<dbReference type="PROSITE" id="PS50005">
    <property type="entry name" value="TPR"/>
    <property type="match status" value="1"/>
</dbReference>
<dbReference type="InterPro" id="IPR011990">
    <property type="entry name" value="TPR-like_helical_dom_sf"/>
</dbReference>
<evidence type="ECO:0000313" key="3">
    <source>
        <dbReference type="EMBL" id="MBF8436635.1"/>
    </source>
</evidence>
<dbReference type="InterPro" id="IPR019734">
    <property type="entry name" value="TPR_rpt"/>
</dbReference>
<dbReference type="Gene3D" id="1.25.40.10">
    <property type="entry name" value="Tetratricopeptide repeat domain"/>
    <property type="match status" value="1"/>
</dbReference>
<dbReference type="Proteomes" id="UP000621436">
    <property type="component" value="Unassembled WGS sequence"/>
</dbReference>
<keyword evidence="4" id="KW-1185">Reference proteome</keyword>
<gene>
    <name evidence="3" type="ORF">I0Q91_06085</name>
</gene>
<protein>
    <recommendedName>
        <fullName evidence="5">Tetratricopeptide repeat protein</fullName>
    </recommendedName>
</protein>
<reference evidence="3" key="1">
    <citation type="submission" date="2020-11" db="EMBL/GenBank/DDBJ databases">
        <title>Halonatronomonas betainensis gen. nov., sp. nov. a novel haloalkaliphilic representative of the family Halanaerobiacae capable of betaine degradation.</title>
        <authorList>
            <person name="Boltyanskaya Y."/>
            <person name="Kevbrin V."/>
            <person name="Detkova E."/>
            <person name="Grouzdev D.S."/>
            <person name="Koziaeva V."/>
            <person name="Zhilina T."/>
        </authorList>
    </citation>
    <scope>NUCLEOTIDE SEQUENCE</scope>
    <source>
        <strain evidence="3">Z-7014</strain>
    </source>
</reference>
<comment type="caution">
    <text evidence="3">The sequence shown here is derived from an EMBL/GenBank/DDBJ whole genome shotgun (WGS) entry which is preliminary data.</text>
</comment>
<name>A0A931ATR6_9FIRM</name>
<feature type="signal peptide" evidence="2">
    <location>
        <begin position="1"/>
        <end position="25"/>
    </location>
</feature>
<feature type="repeat" description="TPR" evidence="1">
    <location>
        <begin position="101"/>
        <end position="134"/>
    </location>
</feature>
<organism evidence="3 4">
    <name type="scientific">Halonatronomonas betaini</name>
    <dbReference type="NCBI Taxonomy" id="2778430"/>
    <lineage>
        <taxon>Bacteria</taxon>
        <taxon>Bacillati</taxon>
        <taxon>Bacillota</taxon>
        <taxon>Clostridia</taxon>
        <taxon>Halanaerobiales</taxon>
        <taxon>Halarsenatibacteraceae</taxon>
        <taxon>Halonatronomonas</taxon>
    </lineage>
</organism>
<evidence type="ECO:0000256" key="2">
    <source>
        <dbReference type="SAM" id="SignalP"/>
    </source>
</evidence>
<dbReference type="SUPFAM" id="SSF48452">
    <property type="entry name" value="TPR-like"/>
    <property type="match status" value="1"/>
</dbReference>
<sequence>MINYKRLLISFIICAIIIFSGTSLATDSYWEQHYEQAEVKYNENPDSLANNYYKTVSMANLGMINETMDILDQFQDDFSRDEFDEMFNQEVNNINQKEDKLLYLNYHAFYYVIFDEYDNAIDYFDKIIEIDSDNIWPLNYKSAALIESERFEEAHDSLNKSLDIENNQYTRLLLGVNYYEQGHKLRAINELRKTGSLLSDFIF</sequence>
<feature type="chain" id="PRO_5036743790" description="Tetratricopeptide repeat protein" evidence="2">
    <location>
        <begin position="26"/>
        <end position="203"/>
    </location>
</feature>
<keyword evidence="1" id="KW-0802">TPR repeat</keyword>
<keyword evidence="2" id="KW-0732">Signal</keyword>
<evidence type="ECO:0008006" key="5">
    <source>
        <dbReference type="Google" id="ProtNLM"/>
    </source>
</evidence>